<accession>A0A8H3MGH7</accession>
<dbReference type="OrthoDB" id="1668230at2759"/>
<dbReference type="SUPFAM" id="SSF56112">
    <property type="entry name" value="Protein kinase-like (PK-like)"/>
    <property type="match status" value="1"/>
</dbReference>
<dbReference type="SUPFAM" id="SSF81901">
    <property type="entry name" value="HCP-like"/>
    <property type="match status" value="1"/>
</dbReference>
<dbReference type="EMBL" id="BLAL01000357">
    <property type="protein sequence ID" value="GET04913.1"/>
    <property type="molecule type" value="Genomic_DNA"/>
</dbReference>
<dbReference type="PANTHER" id="PTHR43628">
    <property type="entry name" value="ACTIVATOR OF C KINASE PROTEIN 1-RELATED"/>
    <property type="match status" value="1"/>
</dbReference>
<dbReference type="PRINTS" id="PR00109">
    <property type="entry name" value="TYRKINASE"/>
</dbReference>
<keyword evidence="1" id="KW-0067">ATP-binding</keyword>
<sequence>MTNNTQFKATDNPNEWINWIEESIAKKQIKYYDYKYFNNIQEIGFGSYGKVYRANWNNSHNYLALKSFNIMVKDIVNEIKLQLEVGFHENFIQFYGISTEIRSDNSKKYLLVMEYADSGTLRNYLSERFEYLTWNDKLNLALQLVNAISCLHDKEIIHYNLHTNNILVHKNNIKLADLGSSKRIEELSNFQSKLFGIITYIDPQNFDIIRDSNNQVQIYSLNRKCNVYSIGIILWEISSGRPPFCNEPYDLNLTVKISQGLREKTIPNTPKEFVKIYTDCWNNEPENRPTIKQVIARLNTIISDSQKNDCNSDIQLLNEQLLKSNNDQIIQNFSKINIEEMEPLISTNLIINDFEPVINEIVLLLENTEVRMRKYKIVKYLNNHNITSREIYNWLLSNQDNSNSIFLLGVFNHFGIEININEQKTFELYQKAAKLENVLGIISLGYCYENGIGTNIDDLMAFEIYQKAANLGSARGIYNLGNCYLYGTGTNINEQKAFELFQNATNLKSVLGICNLAWCYKNGIGTSINYQVAFELYQKATNLGNYLAQYNLANMYECGKGVKKDINQAIYWYKESAKQGFQDAQNELNKLII</sequence>
<dbReference type="SMART" id="SM00671">
    <property type="entry name" value="SEL1"/>
    <property type="match status" value="5"/>
</dbReference>
<feature type="domain" description="Protein kinase" evidence="2">
    <location>
        <begin position="37"/>
        <end position="302"/>
    </location>
</feature>
<reference evidence="3" key="1">
    <citation type="submission" date="2019-10" db="EMBL/GenBank/DDBJ databases">
        <title>Conservation and host-specific expression of non-tandemly repeated heterogenous ribosome RNA gene in arbuscular mycorrhizal fungi.</title>
        <authorList>
            <person name="Maeda T."/>
            <person name="Kobayashi Y."/>
            <person name="Nakagawa T."/>
            <person name="Ezawa T."/>
            <person name="Yamaguchi K."/>
            <person name="Bino T."/>
            <person name="Nishimoto Y."/>
            <person name="Shigenobu S."/>
            <person name="Kawaguchi M."/>
        </authorList>
    </citation>
    <scope>NUCLEOTIDE SEQUENCE</scope>
    <source>
        <strain evidence="3">HR1</strain>
    </source>
</reference>
<organism evidence="3 4">
    <name type="scientific">Rhizophagus clarus</name>
    <dbReference type="NCBI Taxonomy" id="94130"/>
    <lineage>
        <taxon>Eukaryota</taxon>
        <taxon>Fungi</taxon>
        <taxon>Fungi incertae sedis</taxon>
        <taxon>Mucoromycota</taxon>
        <taxon>Glomeromycotina</taxon>
        <taxon>Glomeromycetes</taxon>
        <taxon>Glomerales</taxon>
        <taxon>Glomeraceae</taxon>
        <taxon>Rhizophagus</taxon>
    </lineage>
</organism>
<feature type="binding site" evidence="1">
    <location>
        <position position="66"/>
    </location>
    <ligand>
        <name>ATP</name>
        <dbReference type="ChEBI" id="CHEBI:30616"/>
    </ligand>
</feature>
<protein>
    <submittedName>
        <fullName evidence="3">Kinase-like domain-containing protein</fullName>
    </submittedName>
</protein>
<proteinExistence type="predicted"/>
<keyword evidence="3" id="KW-0418">Kinase</keyword>
<gene>
    <name evidence="3" type="ORF">RCL2_003120500</name>
</gene>
<dbReference type="PROSITE" id="PS00107">
    <property type="entry name" value="PROTEIN_KINASE_ATP"/>
    <property type="match status" value="1"/>
</dbReference>
<dbReference type="GO" id="GO:0005524">
    <property type="term" value="F:ATP binding"/>
    <property type="evidence" value="ECO:0007669"/>
    <property type="project" value="UniProtKB-UniRule"/>
</dbReference>
<name>A0A8H3MGH7_9GLOM</name>
<dbReference type="Pfam" id="PF08238">
    <property type="entry name" value="Sel1"/>
    <property type="match status" value="5"/>
</dbReference>
<dbReference type="InterPro" id="IPR011009">
    <property type="entry name" value="Kinase-like_dom_sf"/>
</dbReference>
<dbReference type="InterPro" id="IPR006597">
    <property type="entry name" value="Sel1-like"/>
</dbReference>
<dbReference type="Pfam" id="PF07714">
    <property type="entry name" value="PK_Tyr_Ser-Thr"/>
    <property type="match status" value="1"/>
</dbReference>
<dbReference type="InterPro" id="IPR017441">
    <property type="entry name" value="Protein_kinase_ATP_BS"/>
</dbReference>
<dbReference type="Proteomes" id="UP000615446">
    <property type="component" value="Unassembled WGS sequence"/>
</dbReference>
<dbReference type="AlphaFoldDB" id="A0A8H3MGH7"/>
<dbReference type="Gene3D" id="1.10.510.10">
    <property type="entry name" value="Transferase(Phosphotransferase) domain 1"/>
    <property type="match status" value="1"/>
</dbReference>
<evidence type="ECO:0000259" key="2">
    <source>
        <dbReference type="PROSITE" id="PS50011"/>
    </source>
</evidence>
<dbReference type="PROSITE" id="PS50011">
    <property type="entry name" value="PROTEIN_KINASE_DOM"/>
    <property type="match status" value="1"/>
</dbReference>
<keyword evidence="1" id="KW-0547">Nucleotide-binding</keyword>
<evidence type="ECO:0000256" key="1">
    <source>
        <dbReference type="PROSITE-ProRule" id="PRU10141"/>
    </source>
</evidence>
<dbReference type="InterPro" id="IPR011990">
    <property type="entry name" value="TPR-like_helical_dom_sf"/>
</dbReference>
<comment type="caution">
    <text evidence="3">The sequence shown here is derived from an EMBL/GenBank/DDBJ whole genome shotgun (WGS) entry which is preliminary data.</text>
</comment>
<evidence type="ECO:0000313" key="3">
    <source>
        <dbReference type="EMBL" id="GET04913.1"/>
    </source>
</evidence>
<dbReference type="GO" id="GO:0004672">
    <property type="term" value="F:protein kinase activity"/>
    <property type="evidence" value="ECO:0007669"/>
    <property type="project" value="InterPro"/>
</dbReference>
<dbReference type="InterPro" id="IPR000719">
    <property type="entry name" value="Prot_kinase_dom"/>
</dbReference>
<dbReference type="PANTHER" id="PTHR43628:SF1">
    <property type="entry name" value="CHITIN SYNTHASE REGULATORY FACTOR 2-RELATED"/>
    <property type="match status" value="1"/>
</dbReference>
<dbReference type="InterPro" id="IPR052945">
    <property type="entry name" value="Mitotic_Regulator"/>
</dbReference>
<evidence type="ECO:0000313" key="4">
    <source>
        <dbReference type="Proteomes" id="UP000615446"/>
    </source>
</evidence>
<dbReference type="Gene3D" id="1.25.40.10">
    <property type="entry name" value="Tetratricopeptide repeat domain"/>
    <property type="match status" value="1"/>
</dbReference>
<keyword evidence="3" id="KW-0808">Transferase</keyword>
<dbReference type="InterPro" id="IPR001245">
    <property type="entry name" value="Ser-Thr/Tyr_kinase_cat_dom"/>
</dbReference>